<evidence type="ECO:0000256" key="2">
    <source>
        <dbReference type="SAM" id="Phobius"/>
    </source>
</evidence>
<feature type="compositionally biased region" description="Basic and acidic residues" evidence="1">
    <location>
        <begin position="1341"/>
        <end position="1352"/>
    </location>
</feature>
<dbReference type="Proteomes" id="UP001456524">
    <property type="component" value="Unassembled WGS sequence"/>
</dbReference>
<feature type="transmembrane region" description="Helical" evidence="2">
    <location>
        <begin position="513"/>
        <end position="532"/>
    </location>
</feature>
<feature type="transmembrane region" description="Helical" evidence="2">
    <location>
        <begin position="72"/>
        <end position="90"/>
    </location>
</feature>
<gene>
    <name evidence="3" type="ORF">IWX90DRAFT_411541</name>
</gene>
<feature type="transmembrane region" description="Helical" evidence="2">
    <location>
        <begin position="35"/>
        <end position="52"/>
    </location>
</feature>
<feature type="transmembrane region" description="Helical" evidence="2">
    <location>
        <begin position="627"/>
        <end position="650"/>
    </location>
</feature>
<sequence>MSAPNEAQEPFLADGKSRIEHRKPWVPPMLRKSRAIVLALYCWLLAASLQAMDLVFKQNGGIPVEHSHKYSIWAATYLPIAGVVILSFLWKPVISDLKRITPWASLSKEWTKASRSVLLDYTTEMEFLSVFRAAHYRHDALFMALLVGFLCGVLSPLANSLTYVDPLASHQVSTHFFINSTFDFNGTLANPNGTIAYSPSHLSTAPYGSVAFSRLPGGYSTPWTTDSYVFESFSPESSGLDVDTFMTAEVQSFSTQFACTWLDYIEVNDGEEYYLPISSGDGTMPDCNQTVPGSFFLHPFEGAYRINTTRAWLNISSCSRTDTGVLTATVANISYEADDPATNKTMFTVEPLAALACAVGFHQQRAEITVNGSTGNVERLALLGEPMEMEPILTTVQLWMYLNEIYFPGLSDIMGFFLEVIPGLSGAQFRVTEIMTKSVMDPFFGLLTAGDSAILKSYGHDREKFQSDVETLGAQIMAQIVNSQARNQTSDPILGTVQATGPRLLLHRGFLRALQSALIVIGCIAVLVATLLRPACLLFDDPGRLAAGALTLSNSTPRIHDACAQEGIASTKTMQRNFGPLDWKLISPSEEKRGFSCQQRINQIGCSAQGTAAASENSGWQPLILRLGLEVICSMLLAGVIATLLAFLLLSQRNDGLIRDDPFLQSVFRSTSTTILVVIGYICSGIGAAVEEVAPYRILLQRPNKNQQSANNNARSSRIPPLPVNNWIGFSQATSTSAVFLIPLIKILAAGLYGLQSTTASYQVQPFVDTSLVSHFEFVKDFLDSQSNRIVDLHARQFVEWTQYPSFSIDSRPGALSNLIFSNLTDTGLDSASNSTTAELKLRVPAISINVSISTVDDVWFFTGTAKYLGTADRECLLIDGPNYDMDSSDWKCWGSIGFTVGPNPNCTVDHYKYNGRFIRESGGFCAYLADMSTLSQPIANTTPINLDDQIFPQSLNASIPPFMKIKGSVELTRVLVDVIYSRDSGNTWTPKSFDALTIKADEPYFNSQKLPVTSNGFVPVFETESVSALYDASLWPSQEESDSFFQWLAVYAEYQLHNLTAILDQDEWIETIKTLLIAYNVELLTEYRHFASANATAEGVEPQSFDGTLRYYEARIYQDKPTTIVLVVLLGTMLCCYLWTFFRYPNRAILPKSPGSIAAQLSLLAHSELVRRLQENGVTRLTDEEIWEKAALGWWRKVEPKDAEINSGENTDADSRQKVPPLRWGIDIGEPIARRSWDDPPDMEELQDETPTHKDQSPSDAGSFFPGAQSDDMELQSLQSRRESAGKGDQVILDQRSPLDHQCSEDEGTALEDPPSRRHASLDERLSMELEDQETEDSGVEYRRCSEEQRPIDSASELLLRRETV</sequence>
<dbReference type="Pfam" id="PF11915">
    <property type="entry name" value="DUF3433"/>
    <property type="match status" value="1"/>
</dbReference>
<comment type="caution">
    <text evidence="3">The sequence shown here is derived from an EMBL/GenBank/DDBJ whole genome shotgun (WGS) entry which is preliminary data.</text>
</comment>
<keyword evidence="2" id="KW-0472">Membrane</keyword>
<feature type="transmembrane region" description="Helical" evidence="2">
    <location>
        <begin position="140"/>
        <end position="158"/>
    </location>
</feature>
<evidence type="ECO:0000313" key="4">
    <source>
        <dbReference type="Proteomes" id="UP001456524"/>
    </source>
</evidence>
<feature type="transmembrane region" description="Helical" evidence="2">
    <location>
        <begin position="670"/>
        <end position="690"/>
    </location>
</feature>
<dbReference type="InterPro" id="IPR021840">
    <property type="entry name" value="DUF3433"/>
</dbReference>
<evidence type="ECO:0000256" key="1">
    <source>
        <dbReference type="SAM" id="MobiDB-lite"/>
    </source>
</evidence>
<feature type="transmembrane region" description="Helical" evidence="2">
    <location>
        <begin position="1125"/>
        <end position="1143"/>
    </location>
</feature>
<keyword evidence="2" id="KW-1133">Transmembrane helix</keyword>
<keyword evidence="2" id="KW-0812">Transmembrane</keyword>
<feature type="compositionally biased region" description="Acidic residues" evidence="1">
    <location>
        <begin position="1330"/>
        <end position="1340"/>
    </location>
</feature>
<proteinExistence type="predicted"/>
<feature type="region of interest" description="Disordered" evidence="1">
    <location>
        <begin position="1231"/>
        <end position="1366"/>
    </location>
</feature>
<dbReference type="PANTHER" id="PTHR37544:SF1">
    <property type="entry name" value="PHOSPHORIBOSYLAMINOIMIDAZOLE-SUCCINOCARBOXAMIDE SYNTHASE"/>
    <property type="match status" value="1"/>
</dbReference>
<protein>
    <submittedName>
        <fullName evidence="3">Uncharacterized protein</fullName>
    </submittedName>
</protein>
<evidence type="ECO:0000313" key="3">
    <source>
        <dbReference type="EMBL" id="KAK8178156.1"/>
    </source>
</evidence>
<dbReference type="PANTHER" id="PTHR37544">
    <property type="entry name" value="SPRAY-RELATED"/>
    <property type="match status" value="1"/>
</dbReference>
<reference evidence="3 4" key="1">
    <citation type="journal article" date="2022" name="G3 (Bethesda)">
        <title>Enemy or ally: a genomic approach to elucidate the lifestyle of Phyllosticta citrichinaensis.</title>
        <authorList>
            <person name="Buijs V.A."/>
            <person name="Groenewald J.Z."/>
            <person name="Haridas S."/>
            <person name="LaButti K.M."/>
            <person name="Lipzen A."/>
            <person name="Martin F.M."/>
            <person name="Barry K."/>
            <person name="Grigoriev I.V."/>
            <person name="Crous P.W."/>
            <person name="Seidl M.F."/>
        </authorList>
    </citation>
    <scope>NUCLEOTIDE SEQUENCE [LARGE SCALE GENOMIC DNA]</scope>
    <source>
        <strain evidence="3 4">CBS 129764</strain>
    </source>
</reference>
<keyword evidence="4" id="KW-1185">Reference proteome</keyword>
<accession>A0ABR1Y9B9</accession>
<dbReference type="EMBL" id="JBBWUH010000001">
    <property type="protein sequence ID" value="KAK8178156.1"/>
    <property type="molecule type" value="Genomic_DNA"/>
</dbReference>
<feature type="compositionally biased region" description="Basic and acidic residues" evidence="1">
    <location>
        <begin position="1315"/>
        <end position="1329"/>
    </location>
</feature>
<name>A0ABR1Y9B9_9PEZI</name>
<organism evidence="3 4">
    <name type="scientific">Phyllosticta citrichinensis</name>
    <dbReference type="NCBI Taxonomy" id="1130410"/>
    <lineage>
        <taxon>Eukaryota</taxon>
        <taxon>Fungi</taxon>
        <taxon>Dikarya</taxon>
        <taxon>Ascomycota</taxon>
        <taxon>Pezizomycotina</taxon>
        <taxon>Dothideomycetes</taxon>
        <taxon>Dothideomycetes incertae sedis</taxon>
        <taxon>Botryosphaeriales</taxon>
        <taxon>Phyllostictaceae</taxon>
        <taxon>Phyllosticta</taxon>
    </lineage>
</organism>
<feature type="compositionally biased region" description="Acidic residues" evidence="1">
    <location>
        <begin position="1240"/>
        <end position="1249"/>
    </location>
</feature>